<evidence type="ECO:0000259" key="7">
    <source>
        <dbReference type="PROSITE" id="PS50240"/>
    </source>
</evidence>
<keyword evidence="6" id="KW-0732">Signal</keyword>
<comment type="catalytic activity">
    <reaction evidence="4">
        <text>Preferential cleavage: Arg-|-Xaa, Lys-|-Xaa.</text>
        <dbReference type="EC" id="3.4.21.4"/>
    </reaction>
</comment>
<dbReference type="InterPro" id="IPR009003">
    <property type="entry name" value="Peptidase_S1_PA"/>
</dbReference>
<dbReference type="FunFam" id="2.40.10.10:FF:000005">
    <property type="entry name" value="Serine protease 37"/>
    <property type="match status" value="1"/>
</dbReference>
<dbReference type="GO" id="GO:0006508">
    <property type="term" value="P:proteolysis"/>
    <property type="evidence" value="ECO:0007669"/>
    <property type="project" value="UniProtKB-KW"/>
</dbReference>
<accession>A0A0B6VW94</accession>
<feature type="domain" description="Peptidase S1" evidence="7">
    <location>
        <begin position="21"/>
        <end position="242"/>
    </location>
</feature>
<evidence type="ECO:0000256" key="1">
    <source>
        <dbReference type="ARBA" id="ARBA00004239"/>
    </source>
</evidence>
<dbReference type="SMART" id="SM00020">
    <property type="entry name" value="Tryp_SPc"/>
    <property type="match status" value="1"/>
</dbReference>
<dbReference type="InterPro" id="IPR001254">
    <property type="entry name" value="Trypsin_dom"/>
</dbReference>
<dbReference type="CDD" id="cd00190">
    <property type="entry name" value="Tryp_SPc"/>
    <property type="match status" value="1"/>
</dbReference>
<evidence type="ECO:0000256" key="3">
    <source>
        <dbReference type="ARBA" id="ARBA00023157"/>
    </source>
</evidence>
<gene>
    <name evidence="8" type="primary">sp1</name>
</gene>
<dbReference type="PRINTS" id="PR00722">
    <property type="entry name" value="CHYMOTRYPSIN"/>
</dbReference>
<dbReference type="GO" id="GO:0005576">
    <property type="term" value="C:extracellular region"/>
    <property type="evidence" value="ECO:0007669"/>
    <property type="project" value="UniProtKB-SubCell"/>
</dbReference>
<evidence type="ECO:0000256" key="5">
    <source>
        <dbReference type="ARBA" id="ARBA00038868"/>
    </source>
</evidence>
<dbReference type="AlphaFoldDB" id="A0A0B6VW94"/>
<dbReference type="EC" id="3.4.21.4" evidence="5"/>
<dbReference type="EMBL" id="HF674395">
    <property type="protein sequence ID" value="CCQ71729.1"/>
    <property type="molecule type" value="mRNA"/>
</dbReference>
<evidence type="ECO:0000256" key="6">
    <source>
        <dbReference type="SAM" id="SignalP"/>
    </source>
</evidence>
<reference evidence="8" key="2">
    <citation type="submission" date="2015-01" db="EMBL/GenBank/DDBJ databases">
        <title>Channa striata - Serine Protease 1.</title>
        <authorList>
            <person name="Rajesh P."/>
            <person name="Arockiaraj J."/>
            <person name="Mukesh P."/>
            <person name="Gopi P."/>
            <person name="Bhatt P."/>
            <person name="Venkatesh K."/>
            <person name="Akila S."/>
            <person name="Abirami K."/>
            <person name="Prabha N."/>
        </authorList>
    </citation>
    <scope>NUCLEOTIDE SEQUENCE</scope>
    <source>
        <tissue evidence="8">Hepatopancreas</tissue>
    </source>
</reference>
<evidence type="ECO:0000256" key="2">
    <source>
        <dbReference type="ARBA" id="ARBA00023145"/>
    </source>
</evidence>
<proteinExistence type="evidence at transcript level"/>
<keyword evidence="2" id="KW-0865">Zymogen</keyword>
<evidence type="ECO:0000256" key="4">
    <source>
        <dbReference type="ARBA" id="ARBA00036320"/>
    </source>
</evidence>
<protein>
    <recommendedName>
        <fullName evidence="5">trypsin</fullName>
        <ecNumber evidence="5">3.4.21.4</ecNumber>
    </recommendedName>
</protein>
<comment type="subcellular location">
    <subcellularLocation>
        <location evidence="1">Secreted</location>
        <location evidence="1">Extracellular space</location>
    </subcellularLocation>
</comment>
<evidence type="ECO:0000313" key="8">
    <source>
        <dbReference type="EMBL" id="CCQ71729.1"/>
    </source>
</evidence>
<organism evidence="8">
    <name type="scientific">Channa striata</name>
    <name type="common">Snakehead murrel</name>
    <name type="synonym">Ophicephalus striatus</name>
    <dbReference type="NCBI Taxonomy" id="64152"/>
    <lineage>
        <taxon>Eukaryota</taxon>
        <taxon>Metazoa</taxon>
        <taxon>Chordata</taxon>
        <taxon>Craniata</taxon>
        <taxon>Vertebrata</taxon>
        <taxon>Euteleostomi</taxon>
        <taxon>Actinopterygii</taxon>
        <taxon>Neopterygii</taxon>
        <taxon>Teleostei</taxon>
        <taxon>Neoteleostei</taxon>
        <taxon>Acanthomorphata</taxon>
        <taxon>Anabantaria</taxon>
        <taxon>Anabantiformes</taxon>
        <taxon>Channoidei</taxon>
        <taxon>Channidae</taxon>
        <taxon>Channa</taxon>
    </lineage>
</organism>
<dbReference type="GO" id="GO:0004252">
    <property type="term" value="F:serine-type endopeptidase activity"/>
    <property type="evidence" value="ECO:0007669"/>
    <property type="project" value="UniProtKB-EC"/>
</dbReference>
<dbReference type="InterPro" id="IPR001314">
    <property type="entry name" value="Peptidase_S1A"/>
</dbReference>
<keyword evidence="3" id="KW-1015">Disulfide bond</keyword>
<keyword evidence="8" id="KW-0378">Hydrolase</keyword>
<feature type="signal peptide" evidence="6">
    <location>
        <begin position="1"/>
        <end position="18"/>
    </location>
</feature>
<dbReference type="SUPFAM" id="SSF50494">
    <property type="entry name" value="Trypsin-like serine proteases"/>
    <property type="match status" value="1"/>
</dbReference>
<dbReference type="PROSITE" id="PS00134">
    <property type="entry name" value="TRYPSIN_HIS"/>
    <property type="match status" value="1"/>
</dbReference>
<sequence length="244" mass="25990">MARGFVLLLFFVLNGANGSHIVGGRDAAPHSRPYMASLQVQGQHICGGSLVREDFVLTAAHCETPTPYIVVLGADSLTSNEPTKQQFTAVRSIPHPKYDGHANDIMLLKLNGSAQLTEAVQLASLSTGRLKAVSECITVGWGDIGDNKTLASVLQEVNVTTLSQQTCRRRWGRVPISNTMVCGVGKKELQGFCSGDSGGPLVCDGAAAGIVSFSGLRCGDPVTPDVYTRISCFKRWIAQVLNSK</sequence>
<dbReference type="PANTHER" id="PTHR24271">
    <property type="entry name" value="KALLIKREIN-RELATED"/>
    <property type="match status" value="1"/>
</dbReference>
<dbReference type="PANTHER" id="PTHR24271:SF55">
    <property type="entry name" value="SERINE PROTEASE 57"/>
    <property type="match status" value="1"/>
</dbReference>
<dbReference type="InterPro" id="IPR018114">
    <property type="entry name" value="TRYPSIN_HIS"/>
</dbReference>
<dbReference type="Gene3D" id="2.40.10.10">
    <property type="entry name" value="Trypsin-like serine proteases"/>
    <property type="match status" value="2"/>
</dbReference>
<dbReference type="Pfam" id="PF00089">
    <property type="entry name" value="Trypsin"/>
    <property type="match status" value="1"/>
</dbReference>
<keyword evidence="8" id="KW-0645">Protease</keyword>
<dbReference type="PROSITE" id="PS50240">
    <property type="entry name" value="TRYPSIN_DOM"/>
    <property type="match status" value="1"/>
</dbReference>
<dbReference type="InterPro" id="IPR043504">
    <property type="entry name" value="Peptidase_S1_PA_chymotrypsin"/>
</dbReference>
<feature type="chain" id="PRO_5002110240" description="trypsin" evidence="6">
    <location>
        <begin position="19"/>
        <end position="244"/>
    </location>
</feature>
<name>A0A0B6VW94_CHASR</name>
<reference evidence="8" key="1">
    <citation type="submission" date="2013-01" db="EMBL/GenBank/DDBJ databases">
        <authorList>
            <person name="Kumaresan V."/>
        </authorList>
    </citation>
    <scope>NUCLEOTIDE SEQUENCE</scope>
    <source>
        <tissue evidence="8">Hepatopancreas</tissue>
    </source>
</reference>